<dbReference type="HAMAP" id="MF_00265">
    <property type="entry name" value="VapC_Nob1"/>
    <property type="match status" value="1"/>
</dbReference>
<evidence type="ECO:0000256" key="1">
    <source>
        <dbReference type="ARBA" id="ARBA00022649"/>
    </source>
</evidence>
<keyword evidence="3 5" id="KW-0479">Metal-binding</keyword>
<dbReference type="AlphaFoldDB" id="A0A246ITR2"/>
<accession>A0A246ITR2</accession>
<reference evidence="7 8" key="1">
    <citation type="journal article" date="2008" name="Int. J. Syst. Evol. Microbiol.">
        <title>Description of Roseateles aquatilis sp. nov. and Roseateles terrae sp. nov., in the class Betaproteobacteria, and emended description of the genus Roseateles.</title>
        <authorList>
            <person name="Gomila M."/>
            <person name="Bowien B."/>
            <person name="Falsen E."/>
            <person name="Moore E.R."/>
            <person name="Lalucat J."/>
        </authorList>
    </citation>
    <scope>NUCLEOTIDE SEQUENCE [LARGE SCALE GENOMIC DNA]</scope>
    <source>
        <strain evidence="7 8">CCUG 48205</strain>
    </source>
</reference>
<dbReference type="Proteomes" id="UP000197468">
    <property type="component" value="Unassembled WGS sequence"/>
</dbReference>
<name>A0A246ITR2_9BURK</name>
<keyword evidence="4 5" id="KW-0378">Hydrolase</keyword>
<dbReference type="GO" id="GO:0090729">
    <property type="term" value="F:toxin activity"/>
    <property type="evidence" value="ECO:0007669"/>
    <property type="project" value="UniProtKB-KW"/>
</dbReference>
<feature type="binding site" evidence="5">
    <location>
        <position position="104"/>
    </location>
    <ligand>
        <name>Mg(2+)</name>
        <dbReference type="ChEBI" id="CHEBI:18420"/>
    </ligand>
</feature>
<dbReference type="Gene3D" id="3.40.50.1010">
    <property type="entry name" value="5'-nuclease"/>
    <property type="match status" value="1"/>
</dbReference>
<dbReference type="InterPro" id="IPR022907">
    <property type="entry name" value="VapC_family"/>
</dbReference>
<evidence type="ECO:0000259" key="6">
    <source>
        <dbReference type="Pfam" id="PF01850"/>
    </source>
</evidence>
<evidence type="ECO:0000313" key="7">
    <source>
        <dbReference type="EMBL" id="OWQ83586.1"/>
    </source>
</evidence>
<comment type="caution">
    <text evidence="7">The sequence shown here is derived from an EMBL/GenBank/DDBJ whole genome shotgun (WGS) entry which is preliminary data.</text>
</comment>
<evidence type="ECO:0000256" key="3">
    <source>
        <dbReference type="ARBA" id="ARBA00022723"/>
    </source>
</evidence>
<dbReference type="GO" id="GO:0004540">
    <property type="term" value="F:RNA nuclease activity"/>
    <property type="evidence" value="ECO:0007669"/>
    <property type="project" value="InterPro"/>
</dbReference>
<comment type="similarity">
    <text evidence="5">Belongs to the PINc/VapC protein family.</text>
</comment>
<dbReference type="GO" id="GO:0000287">
    <property type="term" value="F:magnesium ion binding"/>
    <property type="evidence" value="ECO:0007669"/>
    <property type="project" value="UniProtKB-UniRule"/>
</dbReference>
<dbReference type="InterPro" id="IPR002716">
    <property type="entry name" value="PIN_dom"/>
</dbReference>
<evidence type="ECO:0000256" key="5">
    <source>
        <dbReference type="HAMAP-Rule" id="MF_00265"/>
    </source>
</evidence>
<keyword evidence="8" id="KW-1185">Reference proteome</keyword>
<dbReference type="CDD" id="cd09874">
    <property type="entry name" value="PIN_MT3492-like"/>
    <property type="match status" value="1"/>
</dbReference>
<gene>
    <name evidence="5" type="primary">vapC</name>
    <name evidence="7" type="ORF">CDN99_26000</name>
</gene>
<keyword evidence="1 5" id="KW-1277">Toxin-antitoxin system</keyword>
<dbReference type="RefSeq" id="WP_088388322.1">
    <property type="nucleotide sequence ID" value="NZ_NIOF01000020.1"/>
</dbReference>
<keyword evidence="5" id="KW-0800">Toxin</keyword>
<evidence type="ECO:0000256" key="2">
    <source>
        <dbReference type="ARBA" id="ARBA00022722"/>
    </source>
</evidence>
<evidence type="ECO:0000256" key="4">
    <source>
        <dbReference type="ARBA" id="ARBA00022801"/>
    </source>
</evidence>
<organism evidence="7 8">
    <name type="scientific">Roseateles aquatilis</name>
    <dbReference type="NCBI Taxonomy" id="431061"/>
    <lineage>
        <taxon>Bacteria</taxon>
        <taxon>Pseudomonadati</taxon>
        <taxon>Pseudomonadota</taxon>
        <taxon>Betaproteobacteria</taxon>
        <taxon>Burkholderiales</taxon>
        <taxon>Sphaerotilaceae</taxon>
        <taxon>Roseateles</taxon>
    </lineage>
</organism>
<sequence length="144" mass="15411">MVYVDTSVLVPLFLNEPHSAAAADWYSREKGELVAAAWCIPEFASALGIKQRTGAIDAQQAQGAWARFERMVAADLRLLPVEPAHFHRAAELVLDAASALRAGDALHLACAEAAGAKHMATLDDVLGRNAQRLKIKPVALRSSA</sequence>
<evidence type="ECO:0000313" key="8">
    <source>
        <dbReference type="Proteomes" id="UP000197468"/>
    </source>
</evidence>
<protein>
    <recommendedName>
        <fullName evidence="5">Ribonuclease VapC</fullName>
        <shortName evidence="5">RNase VapC</shortName>
        <ecNumber evidence="5">3.1.-.-</ecNumber>
    </recommendedName>
    <alternativeName>
        <fullName evidence="5">Toxin VapC</fullName>
    </alternativeName>
</protein>
<proteinExistence type="inferred from homology"/>
<comment type="function">
    <text evidence="5">Toxic component of a toxin-antitoxin (TA) system. An RNase.</text>
</comment>
<dbReference type="EC" id="3.1.-.-" evidence="5"/>
<dbReference type="InterPro" id="IPR029060">
    <property type="entry name" value="PIN-like_dom_sf"/>
</dbReference>
<dbReference type="OrthoDB" id="557780at2"/>
<feature type="binding site" evidence="5">
    <location>
        <position position="5"/>
    </location>
    <ligand>
        <name>Mg(2+)</name>
        <dbReference type="ChEBI" id="CHEBI:18420"/>
    </ligand>
</feature>
<feature type="domain" description="PIN" evidence="6">
    <location>
        <begin position="2"/>
        <end position="128"/>
    </location>
</feature>
<keyword evidence="2 5" id="KW-0540">Nuclease</keyword>
<dbReference type="GO" id="GO:0016787">
    <property type="term" value="F:hydrolase activity"/>
    <property type="evidence" value="ECO:0007669"/>
    <property type="project" value="UniProtKB-KW"/>
</dbReference>
<keyword evidence="5" id="KW-0460">Magnesium</keyword>
<dbReference type="Pfam" id="PF01850">
    <property type="entry name" value="PIN"/>
    <property type="match status" value="1"/>
</dbReference>
<dbReference type="EMBL" id="NIOF01000020">
    <property type="protein sequence ID" value="OWQ83586.1"/>
    <property type="molecule type" value="Genomic_DNA"/>
</dbReference>
<comment type="cofactor">
    <cofactor evidence="5">
        <name>Mg(2+)</name>
        <dbReference type="ChEBI" id="CHEBI:18420"/>
    </cofactor>
</comment>
<dbReference type="SUPFAM" id="SSF88723">
    <property type="entry name" value="PIN domain-like"/>
    <property type="match status" value="1"/>
</dbReference>